<evidence type="ECO:0000256" key="3">
    <source>
        <dbReference type="ARBA" id="ARBA00009014"/>
    </source>
</evidence>
<comment type="similarity">
    <text evidence="3 11">Belongs to the NadD family.</text>
</comment>
<proteinExistence type="inferred from homology"/>
<dbReference type="SUPFAM" id="SSF52374">
    <property type="entry name" value="Nucleotidylyl transferase"/>
    <property type="match status" value="1"/>
</dbReference>
<evidence type="ECO:0000313" key="13">
    <source>
        <dbReference type="EMBL" id="PWW81233.1"/>
    </source>
</evidence>
<evidence type="ECO:0000256" key="11">
    <source>
        <dbReference type="HAMAP-Rule" id="MF_00244"/>
    </source>
</evidence>
<dbReference type="InterPro" id="IPR004821">
    <property type="entry name" value="Cyt_trans-like"/>
</dbReference>
<evidence type="ECO:0000256" key="6">
    <source>
        <dbReference type="ARBA" id="ARBA00022695"/>
    </source>
</evidence>
<dbReference type="PANTHER" id="PTHR39321">
    <property type="entry name" value="NICOTINATE-NUCLEOTIDE ADENYLYLTRANSFERASE-RELATED"/>
    <property type="match status" value="1"/>
</dbReference>
<comment type="pathway">
    <text evidence="2 11">Cofactor biosynthesis; NAD(+) biosynthesis; deamido-NAD(+) from nicotinate D-ribonucleotide: step 1/1.</text>
</comment>
<organism evidence="13 14">
    <name type="scientific">Prosthecochloris marina</name>
    <dbReference type="NCBI Taxonomy" id="2017681"/>
    <lineage>
        <taxon>Bacteria</taxon>
        <taxon>Pseudomonadati</taxon>
        <taxon>Chlorobiota</taxon>
        <taxon>Chlorobiia</taxon>
        <taxon>Chlorobiales</taxon>
        <taxon>Chlorobiaceae</taxon>
        <taxon>Prosthecochloris</taxon>
    </lineage>
</organism>
<dbReference type="OrthoDB" id="5295945at2"/>
<evidence type="ECO:0000256" key="7">
    <source>
        <dbReference type="ARBA" id="ARBA00022741"/>
    </source>
</evidence>
<comment type="catalytic activity">
    <reaction evidence="10 11">
        <text>nicotinate beta-D-ribonucleotide + ATP + H(+) = deamido-NAD(+) + diphosphate</text>
        <dbReference type="Rhea" id="RHEA:22860"/>
        <dbReference type="ChEBI" id="CHEBI:15378"/>
        <dbReference type="ChEBI" id="CHEBI:30616"/>
        <dbReference type="ChEBI" id="CHEBI:33019"/>
        <dbReference type="ChEBI" id="CHEBI:57502"/>
        <dbReference type="ChEBI" id="CHEBI:58437"/>
        <dbReference type="EC" id="2.7.7.18"/>
    </reaction>
</comment>
<evidence type="ECO:0000256" key="8">
    <source>
        <dbReference type="ARBA" id="ARBA00022840"/>
    </source>
</evidence>
<feature type="domain" description="Cytidyltransferase-like" evidence="12">
    <location>
        <begin position="5"/>
        <end position="168"/>
    </location>
</feature>
<keyword evidence="5 11" id="KW-0808">Transferase</keyword>
<dbReference type="GO" id="GO:0005524">
    <property type="term" value="F:ATP binding"/>
    <property type="evidence" value="ECO:0007669"/>
    <property type="project" value="UniProtKB-KW"/>
</dbReference>
<evidence type="ECO:0000256" key="2">
    <source>
        <dbReference type="ARBA" id="ARBA00005019"/>
    </source>
</evidence>
<comment type="function">
    <text evidence="1 11">Catalyzes the reversible adenylation of nicotinate mononucleotide (NaMN) to nicotinic acid adenine dinucleotide (NaAD).</text>
</comment>
<evidence type="ECO:0000256" key="10">
    <source>
        <dbReference type="ARBA" id="ARBA00048721"/>
    </source>
</evidence>
<dbReference type="AlphaFoldDB" id="A0A317T3N3"/>
<dbReference type="PANTHER" id="PTHR39321:SF3">
    <property type="entry name" value="PHOSPHOPANTETHEINE ADENYLYLTRANSFERASE"/>
    <property type="match status" value="1"/>
</dbReference>
<evidence type="ECO:0000256" key="1">
    <source>
        <dbReference type="ARBA" id="ARBA00002324"/>
    </source>
</evidence>
<name>A0A317T3N3_9CHLB</name>
<keyword evidence="8 11" id="KW-0067">ATP-binding</keyword>
<dbReference type="CDD" id="cd02165">
    <property type="entry name" value="NMNAT"/>
    <property type="match status" value="1"/>
</dbReference>
<dbReference type="HAMAP" id="MF_00244">
    <property type="entry name" value="NaMN_adenylyltr"/>
    <property type="match status" value="1"/>
</dbReference>
<keyword evidence="6 11" id="KW-0548">Nucleotidyltransferase</keyword>
<evidence type="ECO:0000256" key="4">
    <source>
        <dbReference type="ARBA" id="ARBA00022642"/>
    </source>
</evidence>
<dbReference type="RefSeq" id="WP_110024020.1">
    <property type="nucleotide sequence ID" value="NZ_PDNZ01000008.1"/>
</dbReference>
<keyword evidence="14" id="KW-1185">Reference proteome</keyword>
<dbReference type="Gene3D" id="3.40.50.620">
    <property type="entry name" value="HUPs"/>
    <property type="match status" value="1"/>
</dbReference>
<keyword evidence="4 11" id="KW-0662">Pyridine nucleotide biosynthesis</keyword>
<dbReference type="NCBIfam" id="TIGR00125">
    <property type="entry name" value="cyt_tran_rel"/>
    <property type="match status" value="1"/>
</dbReference>
<reference evidence="14" key="1">
    <citation type="submission" date="2017-10" db="EMBL/GenBank/DDBJ databases">
        <authorList>
            <person name="Gaisin V.A."/>
            <person name="Rysina M.S."/>
            <person name="Grouzdev D.S."/>
        </authorList>
    </citation>
    <scope>NUCLEOTIDE SEQUENCE [LARGE SCALE GENOMIC DNA]</scope>
    <source>
        <strain evidence="14">V1</strain>
    </source>
</reference>
<sequence length="198" mass="22762">MQLAVFGGTFDPPHNGHLALCLYARELLPINRLVISVSNNPLKESPQSTDRDRVRMAGLLAETVNRTGAIAEVCSWEVDRAYPSYTIDLVTYLEEIYSSPNITLLIGEDNYRNFRHWKSWEELIRRCNIVVFARESAAEEASLEKLHEQKFHRINFNLPLSSTDIRDRIASGEDCSQQVPSSIWRYIVEEGLYRSTEQ</sequence>
<dbReference type="EMBL" id="PDNZ01000008">
    <property type="protein sequence ID" value="PWW81233.1"/>
    <property type="molecule type" value="Genomic_DNA"/>
</dbReference>
<dbReference type="InterPro" id="IPR014729">
    <property type="entry name" value="Rossmann-like_a/b/a_fold"/>
</dbReference>
<dbReference type="GO" id="GO:0009435">
    <property type="term" value="P:NAD+ biosynthetic process"/>
    <property type="evidence" value="ECO:0007669"/>
    <property type="project" value="UniProtKB-UniRule"/>
</dbReference>
<keyword evidence="7 11" id="KW-0547">Nucleotide-binding</keyword>
<accession>A0A317T3N3</accession>
<protein>
    <recommendedName>
        <fullName evidence="11">Probable nicotinate-nucleotide adenylyltransferase</fullName>
        <ecNumber evidence="11">2.7.7.18</ecNumber>
    </recommendedName>
    <alternativeName>
        <fullName evidence="11">Deamido-NAD(+) diphosphorylase</fullName>
    </alternativeName>
    <alternativeName>
        <fullName evidence="11">Deamido-NAD(+) pyrophosphorylase</fullName>
    </alternativeName>
    <alternativeName>
        <fullName evidence="11">Nicotinate mononucleotide adenylyltransferase</fullName>
        <shortName evidence="11">NaMN adenylyltransferase</shortName>
    </alternativeName>
</protein>
<dbReference type="InterPro" id="IPR005248">
    <property type="entry name" value="NadD/NMNAT"/>
</dbReference>
<evidence type="ECO:0000256" key="9">
    <source>
        <dbReference type="ARBA" id="ARBA00023027"/>
    </source>
</evidence>
<dbReference type="GO" id="GO:0004515">
    <property type="term" value="F:nicotinate-nucleotide adenylyltransferase activity"/>
    <property type="evidence" value="ECO:0007669"/>
    <property type="project" value="UniProtKB-UniRule"/>
</dbReference>
<dbReference type="UniPathway" id="UPA00253">
    <property type="reaction ID" value="UER00332"/>
</dbReference>
<evidence type="ECO:0000256" key="5">
    <source>
        <dbReference type="ARBA" id="ARBA00022679"/>
    </source>
</evidence>
<gene>
    <name evidence="11 13" type="primary">nadD</name>
    <name evidence="13" type="ORF">CR164_10845</name>
</gene>
<keyword evidence="9 11" id="KW-0520">NAD</keyword>
<dbReference type="NCBIfam" id="TIGR00482">
    <property type="entry name" value="nicotinate (nicotinamide) nucleotide adenylyltransferase"/>
    <property type="match status" value="1"/>
</dbReference>
<dbReference type="Proteomes" id="UP000246278">
    <property type="component" value="Unassembled WGS sequence"/>
</dbReference>
<comment type="caution">
    <text evidence="13">The sequence shown here is derived from an EMBL/GenBank/DDBJ whole genome shotgun (WGS) entry which is preliminary data.</text>
</comment>
<dbReference type="Pfam" id="PF01467">
    <property type="entry name" value="CTP_transf_like"/>
    <property type="match status" value="1"/>
</dbReference>
<evidence type="ECO:0000313" key="14">
    <source>
        <dbReference type="Proteomes" id="UP000246278"/>
    </source>
</evidence>
<evidence type="ECO:0000259" key="12">
    <source>
        <dbReference type="Pfam" id="PF01467"/>
    </source>
</evidence>
<dbReference type="EC" id="2.7.7.18" evidence="11"/>